<proteinExistence type="predicted"/>
<organism evidence="1 2">
    <name type="scientific">Dermacentor silvarum</name>
    <name type="common">Tick</name>
    <dbReference type="NCBI Taxonomy" id="543639"/>
    <lineage>
        <taxon>Eukaryota</taxon>
        <taxon>Metazoa</taxon>
        <taxon>Ecdysozoa</taxon>
        <taxon>Arthropoda</taxon>
        <taxon>Chelicerata</taxon>
        <taxon>Arachnida</taxon>
        <taxon>Acari</taxon>
        <taxon>Parasitiformes</taxon>
        <taxon>Ixodida</taxon>
        <taxon>Ixodoidea</taxon>
        <taxon>Ixodidae</taxon>
        <taxon>Rhipicephalinae</taxon>
        <taxon>Dermacentor</taxon>
    </lineage>
</organism>
<gene>
    <name evidence="1" type="ORF">HPB49_008328</name>
</gene>
<protein>
    <submittedName>
        <fullName evidence="1">Uncharacterized protein</fullName>
    </submittedName>
</protein>
<reference evidence="1" key="1">
    <citation type="submission" date="2020-05" db="EMBL/GenBank/DDBJ databases">
        <title>Large-scale comparative analyses of tick genomes elucidate their genetic diversity and vector capacities.</title>
        <authorList>
            <person name="Jia N."/>
            <person name="Wang J."/>
            <person name="Shi W."/>
            <person name="Du L."/>
            <person name="Sun Y."/>
            <person name="Zhan W."/>
            <person name="Jiang J."/>
            <person name="Wang Q."/>
            <person name="Zhang B."/>
            <person name="Ji P."/>
            <person name="Sakyi L.B."/>
            <person name="Cui X."/>
            <person name="Yuan T."/>
            <person name="Jiang B."/>
            <person name="Yang W."/>
            <person name="Lam T.T.-Y."/>
            <person name="Chang Q."/>
            <person name="Ding S."/>
            <person name="Wang X."/>
            <person name="Zhu J."/>
            <person name="Ruan X."/>
            <person name="Zhao L."/>
            <person name="Wei J."/>
            <person name="Que T."/>
            <person name="Du C."/>
            <person name="Cheng J."/>
            <person name="Dai P."/>
            <person name="Han X."/>
            <person name="Huang E."/>
            <person name="Gao Y."/>
            <person name="Liu J."/>
            <person name="Shao H."/>
            <person name="Ye R."/>
            <person name="Li L."/>
            <person name="Wei W."/>
            <person name="Wang X."/>
            <person name="Wang C."/>
            <person name="Yang T."/>
            <person name="Huo Q."/>
            <person name="Li W."/>
            <person name="Guo W."/>
            <person name="Chen H."/>
            <person name="Zhou L."/>
            <person name="Ni X."/>
            <person name="Tian J."/>
            <person name="Zhou Y."/>
            <person name="Sheng Y."/>
            <person name="Liu T."/>
            <person name="Pan Y."/>
            <person name="Xia L."/>
            <person name="Li J."/>
            <person name="Zhao F."/>
            <person name="Cao W."/>
        </authorList>
    </citation>
    <scope>NUCLEOTIDE SEQUENCE</scope>
    <source>
        <strain evidence="1">Dsil-2018</strain>
    </source>
</reference>
<comment type="caution">
    <text evidence="1">The sequence shown here is derived from an EMBL/GenBank/DDBJ whole genome shotgun (WGS) entry which is preliminary data.</text>
</comment>
<sequence length="274" mass="30682">MPEELVIGMRTGCHSNHPLGVRLQRWTRLLLNHVLLAAIGVGGMFFLPALLASHRFREVFFAFIYTLIQRFMKKDMAVLRRAVVSPLDDMVSHDACLKARGAVRLLEVGAAYGPNLEFIARPVEYWTLEPNTNFEAALQRTLKENPNVEMKRVIHGYGEDMAMLPDEHFDAVLLVYVLCTAKDGSKLLSECKRVLAKGGCLLFAEHIGHKKGSFSRFLQDVMTPYTKNLAGGCHLNRDSETLLTRAGFSNMIIHNIDLDIPVVLSRTIYGTAIA</sequence>
<dbReference type="EMBL" id="CM023477">
    <property type="protein sequence ID" value="KAH7937158.1"/>
    <property type="molecule type" value="Genomic_DNA"/>
</dbReference>
<keyword evidence="2" id="KW-1185">Reference proteome</keyword>
<dbReference type="Proteomes" id="UP000821865">
    <property type="component" value="Chromosome 8"/>
</dbReference>
<accession>A0ACB8C8D9</accession>
<evidence type="ECO:0000313" key="2">
    <source>
        <dbReference type="Proteomes" id="UP000821865"/>
    </source>
</evidence>
<evidence type="ECO:0000313" key="1">
    <source>
        <dbReference type="EMBL" id="KAH7937158.1"/>
    </source>
</evidence>
<name>A0ACB8C8D9_DERSI</name>